<evidence type="ECO:0000256" key="2">
    <source>
        <dbReference type="ARBA" id="ARBA00022598"/>
    </source>
</evidence>
<dbReference type="InterPro" id="IPR004524">
    <property type="entry name" value="Asp-tRNA-ligase_1"/>
</dbReference>
<evidence type="ECO:0000313" key="10">
    <source>
        <dbReference type="Proteomes" id="UP000275777"/>
    </source>
</evidence>
<dbReference type="Pfam" id="PF02938">
    <property type="entry name" value="GAD"/>
    <property type="match status" value="1"/>
</dbReference>
<evidence type="ECO:0000256" key="1">
    <source>
        <dbReference type="ARBA" id="ARBA00006303"/>
    </source>
</evidence>
<dbReference type="PANTHER" id="PTHR22594">
    <property type="entry name" value="ASPARTYL/LYSYL-TRNA SYNTHETASE"/>
    <property type="match status" value="1"/>
</dbReference>
<dbReference type="SUPFAM" id="SSF55681">
    <property type="entry name" value="Class II aaRS and biotin synthetases"/>
    <property type="match status" value="1"/>
</dbReference>
<sequence length="614" mass="69241">MSSPSGNFEEFNQKVYPMRTDYCGLIDKKYLGQTVTVKGWAHRRRDHGGVIFIDLRDREGLVQVVIDPDTPEAFKLADSSRGEYVLSITGIVRERPAGTANSKMISGEIEILAKEIEILNAAATPPFQIDDENLSENVRLTNRVIDLRRPAMQKNLRLRYKVAMGVRNHLDKQGFIDIETPMLTRSTPEGARDYLVPSRVHPGEFFALPQSPQLFKQLLMVAGFDRYYQITKCFRDEDLRADRQPEFTQIDIETSFLNEDEIMDITEGMTKEIFQDVLGVTLPTFPRMTYGDAMFYYGSDKPDMRVALKFTELTDVMKSEEFKVFRGAADMANGRVVALRVPNGASFSRKEIDDYTQFVAIYGAKGLAYIKVNDVTKLNEEGLQSPIVKFLSANGLKEIIARTGAQNGDIIFFGADKAKVVNEAIGALRIKIGHEHGLENGYFVKEWRPLWVVDFPMFEHDEEEDRWTACHHPFTSPKPGHEDLMATDPGKCLARAYDMVLNGWEIGGGSIRIHRADIQEKVFGALKISPEEQQNKFGFLLDNLKFGAPPHGGLAFGLDRLVTLMCGAESIRDVIAFPKTQRAQCLLTNAPNAVDDKQLRELNLRLRQKAEPSA</sequence>
<evidence type="ECO:0000256" key="7">
    <source>
        <dbReference type="HAMAP-Rule" id="MF_00044"/>
    </source>
</evidence>
<feature type="binding site" evidence="7">
    <location>
        <position position="471"/>
    </location>
    <ligand>
        <name>L-aspartate</name>
        <dbReference type="ChEBI" id="CHEBI:29991"/>
    </ligand>
</feature>
<feature type="binding site" evidence="7">
    <location>
        <position position="189"/>
    </location>
    <ligand>
        <name>L-aspartate</name>
        <dbReference type="ChEBI" id="CHEBI:29991"/>
    </ligand>
</feature>
<dbReference type="CDD" id="cd04317">
    <property type="entry name" value="EcAspRS_like_N"/>
    <property type="match status" value="1"/>
</dbReference>
<comment type="catalytic activity">
    <reaction evidence="7">
        <text>tRNA(Asx) + L-aspartate + ATP = L-aspartyl-tRNA(Asx) + AMP + diphosphate</text>
        <dbReference type="Rhea" id="RHEA:18349"/>
        <dbReference type="Rhea" id="RHEA-COMP:9710"/>
        <dbReference type="Rhea" id="RHEA-COMP:9711"/>
        <dbReference type="ChEBI" id="CHEBI:29991"/>
        <dbReference type="ChEBI" id="CHEBI:30616"/>
        <dbReference type="ChEBI" id="CHEBI:33019"/>
        <dbReference type="ChEBI" id="CHEBI:78442"/>
        <dbReference type="ChEBI" id="CHEBI:78516"/>
        <dbReference type="ChEBI" id="CHEBI:456215"/>
        <dbReference type="EC" id="6.1.1.23"/>
    </reaction>
</comment>
<dbReference type="InterPro" id="IPR047089">
    <property type="entry name" value="Asp-tRNA-ligase_1_N"/>
</dbReference>
<dbReference type="EMBL" id="LR134182">
    <property type="protein sequence ID" value="VEB44962.1"/>
    <property type="molecule type" value="Genomic_DNA"/>
</dbReference>
<feature type="region of interest" description="Aspartate" evidence="7">
    <location>
        <begin position="213"/>
        <end position="216"/>
    </location>
</feature>
<comment type="subunit">
    <text evidence="7">Homodimer.</text>
</comment>
<feature type="binding site" evidence="7">
    <location>
        <position position="235"/>
    </location>
    <ligand>
        <name>L-aspartate</name>
        <dbReference type="ChEBI" id="CHEBI:29991"/>
    </ligand>
</feature>
<dbReference type="AlphaFoldDB" id="A0A3S4HLI8"/>
<dbReference type="CDD" id="cd00777">
    <property type="entry name" value="AspRS_core"/>
    <property type="match status" value="1"/>
</dbReference>
<dbReference type="InterPro" id="IPR004365">
    <property type="entry name" value="NA-bd_OB_tRNA"/>
</dbReference>
<keyword evidence="6 7" id="KW-0030">Aminoacyl-tRNA synthetase</keyword>
<dbReference type="EC" id="6.1.1.23" evidence="7"/>
<dbReference type="PRINTS" id="PR01042">
    <property type="entry name" value="TRNASYNTHASP"/>
</dbReference>
<proteinExistence type="inferred from homology"/>
<accession>A0A3S4HLI8</accession>
<dbReference type="GO" id="GO:0005737">
    <property type="term" value="C:cytoplasm"/>
    <property type="evidence" value="ECO:0007669"/>
    <property type="project" value="UniProtKB-SubCell"/>
</dbReference>
<evidence type="ECO:0000256" key="6">
    <source>
        <dbReference type="ARBA" id="ARBA00023146"/>
    </source>
</evidence>
<dbReference type="InterPro" id="IPR002312">
    <property type="entry name" value="Asp/Asn-tRNA-synth_IIb"/>
</dbReference>
<keyword evidence="5 7" id="KW-0648">Protein biosynthesis</keyword>
<evidence type="ECO:0000256" key="5">
    <source>
        <dbReference type="ARBA" id="ARBA00022917"/>
    </source>
</evidence>
<dbReference type="SUPFAM" id="SSF55261">
    <property type="entry name" value="GAD domain-like"/>
    <property type="match status" value="1"/>
</dbReference>
<dbReference type="GO" id="GO:0003676">
    <property type="term" value="F:nucleic acid binding"/>
    <property type="evidence" value="ECO:0007669"/>
    <property type="project" value="InterPro"/>
</dbReference>
<feature type="site" description="Important for tRNA non-discrimination" evidence="7">
    <location>
        <position position="47"/>
    </location>
</feature>
<dbReference type="PROSITE" id="PS50862">
    <property type="entry name" value="AA_TRNA_LIGASE_II"/>
    <property type="match status" value="1"/>
</dbReference>
<dbReference type="GO" id="GO:0004815">
    <property type="term" value="F:aspartate-tRNA ligase activity"/>
    <property type="evidence" value="ECO:0007669"/>
    <property type="project" value="UniProtKB-UniRule"/>
</dbReference>
<dbReference type="InterPro" id="IPR045864">
    <property type="entry name" value="aa-tRNA-synth_II/BPL/LPL"/>
</dbReference>
<dbReference type="GO" id="GO:0005524">
    <property type="term" value="F:ATP binding"/>
    <property type="evidence" value="ECO:0007669"/>
    <property type="project" value="UniProtKB-UniRule"/>
</dbReference>
<organism evidence="9 10">
    <name type="scientific">Chromobacterium violaceum</name>
    <dbReference type="NCBI Taxonomy" id="536"/>
    <lineage>
        <taxon>Bacteria</taxon>
        <taxon>Pseudomonadati</taxon>
        <taxon>Pseudomonadota</taxon>
        <taxon>Betaproteobacteria</taxon>
        <taxon>Neisseriales</taxon>
        <taxon>Chromobacteriaceae</taxon>
        <taxon>Chromobacterium</taxon>
    </lineage>
</organism>
<keyword evidence="3 7" id="KW-0547">Nucleotide-binding</keyword>
<dbReference type="Proteomes" id="UP000275777">
    <property type="component" value="Chromosome"/>
</dbReference>
<dbReference type="HAMAP" id="MF_00044">
    <property type="entry name" value="Asp_tRNA_synth_type1"/>
    <property type="match status" value="1"/>
</dbReference>
<dbReference type="InterPro" id="IPR004364">
    <property type="entry name" value="Aa-tRNA-synt_II"/>
</dbReference>
<evidence type="ECO:0000256" key="4">
    <source>
        <dbReference type="ARBA" id="ARBA00022840"/>
    </source>
</evidence>
<dbReference type="Gene3D" id="3.30.1360.30">
    <property type="entry name" value="GAD-like domain"/>
    <property type="match status" value="1"/>
</dbReference>
<evidence type="ECO:0000259" key="8">
    <source>
        <dbReference type="PROSITE" id="PS50862"/>
    </source>
</evidence>
<name>A0A3S4HLI8_CHRVL</name>
<comment type="similarity">
    <text evidence="1 7">Belongs to the class-II aminoacyl-tRNA synthetase family. Type 1 subfamily.</text>
</comment>
<evidence type="ECO:0000313" key="9">
    <source>
        <dbReference type="EMBL" id="VEB44962.1"/>
    </source>
</evidence>
<feature type="binding site" evidence="7">
    <location>
        <begin position="557"/>
        <end position="560"/>
    </location>
    <ligand>
        <name>ATP</name>
        <dbReference type="ChEBI" id="CHEBI:30616"/>
    </ligand>
</feature>
<reference evidence="9 10" key="1">
    <citation type="submission" date="2018-12" db="EMBL/GenBank/DDBJ databases">
        <authorList>
            <consortium name="Pathogen Informatics"/>
        </authorList>
    </citation>
    <scope>NUCLEOTIDE SEQUENCE [LARGE SCALE GENOMIC DNA]</scope>
    <source>
        <strain evidence="9 10">NCTC9695</strain>
    </source>
</reference>
<comment type="subcellular location">
    <subcellularLocation>
        <location evidence="7">Cytoplasm</location>
    </subcellularLocation>
</comment>
<dbReference type="InterPro" id="IPR047090">
    <property type="entry name" value="AspRS_core"/>
</dbReference>
<keyword evidence="2 7" id="KW-0436">Ligase</keyword>
<dbReference type="InterPro" id="IPR012340">
    <property type="entry name" value="NA-bd_OB-fold"/>
</dbReference>
<protein>
    <recommendedName>
        <fullName evidence="7">Aspartate--tRNA(Asp/Asn) ligase</fullName>
        <ecNumber evidence="7">6.1.1.23</ecNumber>
    </recommendedName>
    <alternativeName>
        <fullName evidence="7">Aspartyl-tRNA synthetase</fullName>
        <shortName evidence="7">AspRS</shortName>
    </alternativeName>
    <alternativeName>
        <fullName evidence="7">Non-discriminating aspartyl-tRNA synthetase</fullName>
        <shortName evidence="7">ND-AspRS</shortName>
    </alternativeName>
</protein>
<dbReference type="Gene3D" id="3.30.930.10">
    <property type="entry name" value="Bira Bifunctional Protein, Domain 2"/>
    <property type="match status" value="1"/>
</dbReference>
<dbReference type="PANTHER" id="PTHR22594:SF5">
    <property type="entry name" value="ASPARTATE--TRNA LIGASE, MITOCHONDRIAL"/>
    <property type="match status" value="1"/>
</dbReference>
<feature type="site" description="Important for tRNA non-discrimination" evidence="7">
    <location>
        <position position="98"/>
    </location>
</feature>
<dbReference type="InterPro" id="IPR006195">
    <property type="entry name" value="aa-tRNA-synth_II"/>
</dbReference>
<feature type="binding site" evidence="7">
    <location>
        <begin position="235"/>
        <end position="237"/>
    </location>
    <ligand>
        <name>ATP</name>
        <dbReference type="ChEBI" id="CHEBI:30616"/>
    </ligand>
</feature>
<dbReference type="NCBIfam" id="TIGR00459">
    <property type="entry name" value="aspS_bact"/>
    <property type="match status" value="1"/>
</dbReference>
<dbReference type="Pfam" id="PF00152">
    <property type="entry name" value="tRNA-synt_2"/>
    <property type="match status" value="1"/>
</dbReference>
<keyword evidence="4 7" id="KW-0067">ATP-binding</keyword>
<comment type="function">
    <text evidence="7">Aspartyl-tRNA synthetase with relaxed tRNA specificity since it is able to aspartylate not only its cognate tRNA(Asp) but also tRNA(Asn). Reaction proceeds in two steps: L-aspartate is first activated by ATP to form Asp-AMP and then transferred to the acceptor end of tRNA(Asp/Asn).</text>
</comment>
<feature type="binding site" evidence="7">
    <location>
        <position position="244"/>
    </location>
    <ligand>
        <name>ATP</name>
        <dbReference type="ChEBI" id="CHEBI:30616"/>
    </ligand>
</feature>
<keyword evidence="7" id="KW-0963">Cytoplasm</keyword>
<dbReference type="NCBIfam" id="NF001750">
    <property type="entry name" value="PRK00476.1"/>
    <property type="match status" value="1"/>
</dbReference>
<feature type="binding site" evidence="7">
    <location>
        <position position="505"/>
    </location>
    <ligand>
        <name>ATP</name>
        <dbReference type="ChEBI" id="CHEBI:30616"/>
    </ligand>
</feature>
<dbReference type="InterPro" id="IPR004115">
    <property type="entry name" value="GAD-like_sf"/>
</dbReference>
<dbReference type="SUPFAM" id="SSF50249">
    <property type="entry name" value="Nucleic acid-binding proteins"/>
    <property type="match status" value="1"/>
</dbReference>
<evidence type="ECO:0000256" key="3">
    <source>
        <dbReference type="ARBA" id="ARBA00022741"/>
    </source>
</evidence>
<dbReference type="Pfam" id="PF01336">
    <property type="entry name" value="tRNA_anti-codon"/>
    <property type="match status" value="1"/>
</dbReference>
<dbReference type="GO" id="GO:0006422">
    <property type="term" value="P:aspartyl-tRNA aminoacylation"/>
    <property type="evidence" value="ECO:0007669"/>
    <property type="project" value="UniProtKB-UniRule"/>
</dbReference>
<feature type="binding site" evidence="7">
    <location>
        <position position="512"/>
    </location>
    <ligand>
        <name>L-aspartate</name>
        <dbReference type="ChEBI" id="CHEBI:29991"/>
    </ligand>
</feature>
<dbReference type="Gene3D" id="2.40.50.140">
    <property type="entry name" value="Nucleic acid-binding proteins"/>
    <property type="match status" value="1"/>
</dbReference>
<dbReference type="InterPro" id="IPR029351">
    <property type="entry name" value="GAD_dom"/>
</dbReference>
<gene>
    <name evidence="7 9" type="primary">aspS</name>
    <name evidence="9" type="ORF">NCTC9695_05466</name>
</gene>
<dbReference type="GO" id="GO:0050560">
    <property type="term" value="F:aspartate-tRNA(Asn) ligase activity"/>
    <property type="evidence" value="ECO:0007669"/>
    <property type="project" value="UniProtKB-EC"/>
</dbReference>
<feature type="domain" description="Aminoacyl-transfer RNA synthetases class-II family profile" evidence="8">
    <location>
        <begin position="156"/>
        <end position="578"/>
    </location>
</feature>